<dbReference type="eggNOG" id="COG1012">
    <property type="taxonomic scope" value="Bacteria"/>
</dbReference>
<dbReference type="InterPro" id="IPR044086">
    <property type="entry name" value="LUC3-like"/>
</dbReference>
<dbReference type="GO" id="GO:0016620">
    <property type="term" value="F:oxidoreductase activity, acting on the aldehyde or oxo group of donors, NAD or NADP as acceptor"/>
    <property type="evidence" value="ECO:0007669"/>
    <property type="project" value="InterPro"/>
</dbReference>
<dbReference type="PROSITE" id="PS00687">
    <property type="entry name" value="ALDEHYDE_DEHYDR_GLU"/>
    <property type="match status" value="1"/>
</dbReference>
<dbReference type="FunFam" id="3.40.309.10:FF:000009">
    <property type="entry name" value="Aldehyde dehydrogenase A"/>
    <property type="match status" value="1"/>
</dbReference>
<dbReference type="PANTHER" id="PTHR11699">
    <property type="entry name" value="ALDEHYDE DEHYDROGENASE-RELATED"/>
    <property type="match status" value="1"/>
</dbReference>
<organism evidence="6 7">
    <name type="scientific">Paraburkholderia xenovorans (strain LB400)</name>
    <dbReference type="NCBI Taxonomy" id="266265"/>
    <lineage>
        <taxon>Bacteria</taxon>
        <taxon>Pseudomonadati</taxon>
        <taxon>Pseudomonadota</taxon>
        <taxon>Betaproteobacteria</taxon>
        <taxon>Burkholderiales</taxon>
        <taxon>Burkholderiaceae</taxon>
        <taxon>Paraburkholderia</taxon>
    </lineage>
</organism>
<dbReference type="InterPro" id="IPR016161">
    <property type="entry name" value="Ald_DH/histidinol_DH"/>
</dbReference>
<comment type="similarity">
    <text evidence="1 4">Belongs to the aldehyde dehydrogenase family.</text>
</comment>
<proteinExistence type="inferred from homology"/>
<evidence type="ECO:0000259" key="5">
    <source>
        <dbReference type="Pfam" id="PF00171"/>
    </source>
</evidence>
<dbReference type="STRING" id="266265.Bxe_C0704"/>
<dbReference type="PATRIC" id="fig|266265.5.peg.8551"/>
<evidence type="ECO:0000256" key="1">
    <source>
        <dbReference type="ARBA" id="ARBA00009986"/>
    </source>
</evidence>
<dbReference type="FunFam" id="3.40.605.10:FF:000007">
    <property type="entry name" value="NAD/NADP-dependent betaine aldehyde dehydrogenase"/>
    <property type="match status" value="1"/>
</dbReference>
<dbReference type="Gene3D" id="3.40.309.10">
    <property type="entry name" value="Aldehyde Dehydrogenase, Chain A, domain 2"/>
    <property type="match status" value="1"/>
</dbReference>
<protein>
    <submittedName>
        <fullName evidence="6">Betaine-aldehyde dehydrogenase</fullName>
    </submittedName>
</protein>
<name>Q13GX2_PARXL</name>
<reference evidence="6 7" key="1">
    <citation type="journal article" date="2006" name="Proc. Natl. Acad. Sci. U.S.A.">
        <title>Burkholderia xenovorans LB400 harbors a multi-replicon, 9.73-Mbp genome shaped for versatility.</title>
        <authorList>
            <person name="Chain P.S."/>
            <person name="Denef V.J."/>
            <person name="Konstantinidis K.T."/>
            <person name="Vergez L.M."/>
            <person name="Agullo L."/>
            <person name="Reyes V.L."/>
            <person name="Hauser L."/>
            <person name="Cordova M."/>
            <person name="Gomez L."/>
            <person name="Gonzalez M."/>
            <person name="Land M."/>
            <person name="Lao V."/>
            <person name="Larimer F."/>
            <person name="LiPuma J.J."/>
            <person name="Mahenthiralingam E."/>
            <person name="Malfatti S.A."/>
            <person name="Marx C.J."/>
            <person name="Parnell J.J."/>
            <person name="Ramette A."/>
            <person name="Richardson P."/>
            <person name="Seeger M."/>
            <person name="Smith D."/>
            <person name="Spilker T."/>
            <person name="Sul W.J."/>
            <person name="Tsoi T.V."/>
            <person name="Ulrich L.E."/>
            <person name="Zhulin I.B."/>
            <person name="Tiedje J.M."/>
        </authorList>
    </citation>
    <scope>NUCLEOTIDE SEQUENCE [LARGE SCALE GENOMIC DNA]</scope>
    <source>
        <strain evidence="6 7">LB400</strain>
    </source>
</reference>
<dbReference type="InterPro" id="IPR016163">
    <property type="entry name" value="Ald_DH_C"/>
</dbReference>
<keyword evidence="2 4" id="KW-0560">Oxidoreductase</keyword>
<feature type="active site" evidence="3">
    <location>
        <position position="241"/>
    </location>
</feature>
<dbReference type="AlphaFoldDB" id="Q13GX2"/>
<dbReference type="CDD" id="cd07106">
    <property type="entry name" value="ALDH_AldA-AAD23400"/>
    <property type="match status" value="1"/>
</dbReference>
<dbReference type="SUPFAM" id="SSF53720">
    <property type="entry name" value="ALDH-like"/>
    <property type="match status" value="1"/>
</dbReference>
<feature type="domain" description="Aldehyde dehydrogenase" evidence="5">
    <location>
        <begin position="17"/>
        <end position="463"/>
    </location>
</feature>
<dbReference type="InterPro" id="IPR016162">
    <property type="entry name" value="Ald_DH_N"/>
</dbReference>
<dbReference type="KEGG" id="bxb:DR64_7657"/>
<sequence>MNDFSLLIDGQLVAGDHTIPVLNPATGKVAASAPAASVQQLERAITAANRAFAGWRDTPFAERRAIVLKIIDIIAANQGELSRLLTLEQGKPLAAAAGEVSATIDYFRYFTTLSLAPEVRQDNETRYVEVRRDPLGVVAAIIPWNFPLLLAAFKLPAALLAGNTVVLKPAPTTPLATLHLGRLIAGAVPAGVVNIVSGGDELGPVLTSHPGIRKVSFTGSTETGKKVMASAATHLARVTLELGGNDPAILLDKVDLEHTATAIFASAFGNSGQVCRAIKRVYVPRPIYEPFCAALAERARAAVVGDGLTDGVQFGPVQNAAQFERLKELHADAQQRGTVMPGGGPVKGPGYFFRPTIVKDIASDSRLVVEEQFGPILPVIAYDELEEAVEMANNSQYGLAASVWSTDSQAAFAVADRIVAGTVWINKHTDRMPDLPIAGARQSGMGVELGEEGLHEFTQIKIVNLSKAA</sequence>
<evidence type="ECO:0000313" key="7">
    <source>
        <dbReference type="Proteomes" id="UP000001817"/>
    </source>
</evidence>
<dbReference type="KEGG" id="bxe:Bxe_C0704"/>
<gene>
    <name evidence="6" type="ORF">Bxe_C0704</name>
</gene>
<dbReference type="RefSeq" id="WP_011493919.1">
    <property type="nucleotide sequence ID" value="NC_007953.1"/>
</dbReference>
<dbReference type="Pfam" id="PF00171">
    <property type="entry name" value="Aldedh"/>
    <property type="match status" value="1"/>
</dbReference>
<evidence type="ECO:0000256" key="3">
    <source>
        <dbReference type="PROSITE-ProRule" id="PRU10007"/>
    </source>
</evidence>
<keyword evidence="7" id="KW-1185">Reference proteome</keyword>
<dbReference type="EMBL" id="CP000272">
    <property type="protein sequence ID" value="ABE36667.1"/>
    <property type="molecule type" value="Genomic_DNA"/>
</dbReference>
<evidence type="ECO:0000256" key="2">
    <source>
        <dbReference type="ARBA" id="ARBA00023002"/>
    </source>
</evidence>
<dbReference type="Proteomes" id="UP000001817">
    <property type="component" value="Chromosome 3"/>
</dbReference>
<dbReference type="OrthoDB" id="6187633at2"/>
<dbReference type="InterPro" id="IPR029510">
    <property type="entry name" value="Ald_DH_CS_GLU"/>
</dbReference>
<accession>Q13GX2</accession>
<evidence type="ECO:0000313" key="6">
    <source>
        <dbReference type="EMBL" id="ABE36667.1"/>
    </source>
</evidence>
<dbReference type="InterPro" id="IPR015590">
    <property type="entry name" value="Aldehyde_DH_dom"/>
</dbReference>
<evidence type="ECO:0000256" key="4">
    <source>
        <dbReference type="RuleBase" id="RU003345"/>
    </source>
</evidence>
<dbReference type="Gene3D" id="3.40.605.10">
    <property type="entry name" value="Aldehyde Dehydrogenase, Chain A, domain 1"/>
    <property type="match status" value="1"/>
</dbReference>